<protein>
    <submittedName>
        <fullName evidence="2">Uncharacterized protein</fullName>
    </submittedName>
</protein>
<dbReference type="RefSeq" id="WP_132011098.1">
    <property type="nucleotide sequence ID" value="NZ_JABUHM010000012.1"/>
</dbReference>
<reference evidence="2 3" key="1">
    <citation type="journal article" date="2015" name="Stand. Genomic Sci.">
        <title>Genomic Encyclopedia of Bacterial and Archaeal Type Strains, Phase III: the genomes of soil and plant-associated and newly described type strains.</title>
        <authorList>
            <person name="Whitman W.B."/>
            <person name="Woyke T."/>
            <person name="Klenk H.P."/>
            <person name="Zhou Y."/>
            <person name="Lilburn T.G."/>
            <person name="Beck B.J."/>
            <person name="De Vos P."/>
            <person name="Vandamme P."/>
            <person name="Eisen J.A."/>
            <person name="Garrity G."/>
            <person name="Hugenholtz P."/>
            <person name="Kyrpides N.C."/>
        </authorList>
    </citation>
    <scope>NUCLEOTIDE SEQUENCE [LARGE SCALE GENOMIC DNA]</scope>
    <source>
        <strain evidence="2 3">CV53</strain>
    </source>
</reference>
<comment type="caution">
    <text evidence="2">The sequence shown here is derived from an EMBL/GenBank/DDBJ whole genome shotgun (WGS) entry which is preliminary data.</text>
</comment>
<evidence type="ECO:0000256" key="1">
    <source>
        <dbReference type="SAM" id="Phobius"/>
    </source>
</evidence>
<keyword evidence="3" id="KW-1185">Reference proteome</keyword>
<keyword evidence="1" id="KW-0812">Transmembrane</keyword>
<accession>A0A4R2B467</accession>
<organism evidence="2 3">
    <name type="scientific">Mesobacillus foraminis</name>
    <dbReference type="NCBI Taxonomy" id="279826"/>
    <lineage>
        <taxon>Bacteria</taxon>
        <taxon>Bacillati</taxon>
        <taxon>Bacillota</taxon>
        <taxon>Bacilli</taxon>
        <taxon>Bacillales</taxon>
        <taxon>Bacillaceae</taxon>
        <taxon>Mesobacillus</taxon>
    </lineage>
</organism>
<dbReference type="EMBL" id="SLVV01000014">
    <property type="protein sequence ID" value="TCN20492.1"/>
    <property type="molecule type" value="Genomic_DNA"/>
</dbReference>
<keyword evidence="1" id="KW-0472">Membrane</keyword>
<feature type="transmembrane region" description="Helical" evidence="1">
    <location>
        <begin position="57"/>
        <end position="81"/>
    </location>
</feature>
<name>A0A4R2B467_9BACI</name>
<sequence length="84" mass="9762">MNIKWHLFNVIAGLFIIVAMITAIVDGSNVLPYVFILLFLGAYWLQKINYKGFTRILGLIMNIFLFIFSVPLLMTLSFLLLHRR</sequence>
<dbReference type="AlphaFoldDB" id="A0A4R2B467"/>
<evidence type="ECO:0000313" key="2">
    <source>
        <dbReference type="EMBL" id="TCN20492.1"/>
    </source>
</evidence>
<evidence type="ECO:0000313" key="3">
    <source>
        <dbReference type="Proteomes" id="UP000295689"/>
    </source>
</evidence>
<dbReference type="Proteomes" id="UP000295689">
    <property type="component" value="Unassembled WGS sequence"/>
</dbReference>
<feature type="transmembrane region" description="Helical" evidence="1">
    <location>
        <begin position="30"/>
        <end position="45"/>
    </location>
</feature>
<proteinExistence type="predicted"/>
<keyword evidence="1" id="KW-1133">Transmembrane helix</keyword>
<gene>
    <name evidence="2" type="ORF">EV146_114112</name>
</gene>
<feature type="transmembrane region" description="Helical" evidence="1">
    <location>
        <begin position="7"/>
        <end position="24"/>
    </location>
</feature>